<organism evidence="16 17">
    <name type="scientific">Candidatus Uhrbacteria bacterium RIFCSPLOWO2_01_FULL_47_25</name>
    <dbReference type="NCBI Taxonomy" id="1802402"/>
    <lineage>
        <taxon>Bacteria</taxon>
        <taxon>Candidatus Uhriibacteriota</taxon>
    </lineage>
</organism>
<comment type="similarity">
    <text evidence="3">Belongs to the isocitrate and isopropylmalate dehydrogenases family. LeuB type 1 subfamily.</text>
</comment>
<evidence type="ECO:0000256" key="5">
    <source>
        <dbReference type="ARBA" id="ARBA00013101"/>
    </source>
</evidence>
<dbReference type="Pfam" id="PF00180">
    <property type="entry name" value="Iso_dh"/>
    <property type="match status" value="1"/>
</dbReference>
<evidence type="ECO:0000256" key="4">
    <source>
        <dbReference type="ARBA" id="ARBA00011738"/>
    </source>
</evidence>
<comment type="subunit">
    <text evidence="4">Homodimer.</text>
</comment>
<keyword evidence="12" id="KW-0464">Manganese</keyword>
<evidence type="ECO:0000256" key="2">
    <source>
        <dbReference type="ARBA" id="ARBA00001946"/>
    </source>
</evidence>
<keyword evidence="7" id="KW-0028">Amino-acid biosynthesis</keyword>
<evidence type="ECO:0000256" key="12">
    <source>
        <dbReference type="ARBA" id="ARBA00023211"/>
    </source>
</evidence>
<comment type="cofactor">
    <cofactor evidence="1">
        <name>Mn(2+)</name>
        <dbReference type="ChEBI" id="CHEBI:29035"/>
    </cofactor>
</comment>
<protein>
    <recommendedName>
        <fullName evidence="5">3-isopropylmalate dehydrogenase</fullName>
        <ecNumber evidence="5">1.1.1.85</ecNumber>
    </recommendedName>
    <alternativeName>
        <fullName evidence="14">3-IPM-DH</fullName>
    </alternativeName>
</protein>
<dbReference type="PANTHER" id="PTHR42979">
    <property type="entry name" value="3-ISOPROPYLMALATE DEHYDROGENASE"/>
    <property type="match status" value="1"/>
</dbReference>
<evidence type="ECO:0000256" key="3">
    <source>
        <dbReference type="ARBA" id="ARBA00008319"/>
    </source>
</evidence>
<accession>A0A1F7UX46</accession>
<dbReference type="SMART" id="SM01329">
    <property type="entry name" value="Iso_dh"/>
    <property type="match status" value="1"/>
</dbReference>
<evidence type="ECO:0000256" key="7">
    <source>
        <dbReference type="ARBA" id="ARBA00022605"/>
    </source>
</evidence>
<dbReference type="InterPro" id="IPR024084">
    <property type="entry name" value="IsoPropMal-DH-like_dom"/>
</dbReference>
<sequence>MKKMVAILAGDGIGPEIMEASRPLLAVVARGQGHDIICQEGRVGFAAYDVHGDVMPEETWELCCRSDAILFGAVGLPQRDNELTPDMRPERRALLPLRRKFGLAVNIRPVRVFPGLEKLSPLKERVLAGGVNLTFFRELTGGDYFGEKYLDRAGEWAEDVCRYTREQIEAIARAAFRMARETGEPVTSIDKANVLGATGTYWRSVVQALHDVEFPEVKLEHVYVDAFNLYLMTQPTRFRIVLCSNAHGDILSDGAAGLAGSMGLLASASINPESGYAMYEPAGGSAPDIAGLGIANPVAMVLSIAMFFRHSLRDNVAANAIEWATTIALQKYRTKDIATEDSARIVNTKEMVQAIMDCITFSP</sequence>
<evidence type="ECO:0000256" key="8">
    <source>
        <dbReference type="ARBA" id="ARBA00022723"/>
    </source>
</evidence>
<dbReference type="Gene3D" id="3.40.718.10">
    <property type="entry name" value="Isopropylmalate Dehydrogenase"/>
    <property type="match status" value="1"/>
</dbReference>
<keyword evidence="8" id="KW-0479">Metal-binding</keyword>
<evidence type="ECO:0000256" key="1">
    <source>
        <dbReference type="ARBA" id="ARBA00001936"/>
    </source>
</evidence>
<dbReference type="EC" id="1.1.1.85" evidence="5"/>
<gene>
    <name evidence="16" type="ORF">A2936_04330</name>
</gene>
<dbReference type="SUPFAM" id="SSF53659">
    <property type="entry name" value="Isocitrate/Isopropylmalate dehydrogenase-like"/>
    <property type="match status" value="1"/>
</dbReference>
<comment type="cofactor">
    <cofactor evidence="2">
        <name>Mg(2+)</name>
        <dbReference type="ChEBI" id="CHEBI:18420"/>
    </cofactor>
</comment>
<dbReference type="PANTHER" id="PTHR42979:SF1">
    <property type="entry name" value="3-ISOPROPYLMALATE DEHYDROGENASE"/>
    <property type="match status" value="1"/>
</dbReference>
<evidence type="ECO:0000256" key="10">
    <source>
        <dbReference type="ARBA" id="ARBA00023002"/>
    </source>
</evidence>
<evidence type="ECO:0000256" key="11">
    <source>
        <dbReference type="ARBA" id="ARBA00023027"/>
    </source>
</evidence>
<evidence type="ECO:0000259" key="15">
    <source>
        <dbReference type="SMART" id="SM01329"/>
    </source>
</evidence>
<evidence type="ECO:0000256" key="14">
    <source>
        <dbReference type="ARBA" id="ARBA00033138"/>
    </source>
</evidence>
<dbReference type="EMBL" id="MGEK01000006">
    <property type="protein sequence ID" value="OGL82863.1"/>
    <property type="molecule type" value="Genomic_DNA"/>
</dbReference>
<dbReference type="Proteomes" id="UP000176846">
    <property type="component" value="Unassembled WGS sequence"/>
</dbReference>
<dbReference type="GO" id="GO:0003862">
    <property type="term" value="F:3-isopropylmalate dehydrogenase activity"/>
    <property type="evidence" value="ECO:0007669"/>
    <property type="project" value="UniProtKB-EC"/>
</dbReference>
<evidence type="ECO:0000256" key="6">
    <source>
        <dbReference type="ARBA" id="ARBA00022430"/>
    </source>
</evidence>
<keyword evidence="13" id="KW-0100">Branched-chain amino acid biosynthesis</keyword>
<keyword evidence="9" id="KW-0460">Magnesium</keyword>
<proteinExistence type="inferred from homology"/>
<keyword evidence="11" id="KW-0520">NAD</keyword>
<keyword evidence="10" id="KW-0560">Oxidoreductase</keyword>
<evidence type="ECO:0000313" key="16">
    <source>
        <dbReference type="EMBL" id="OGL82863.1"/>
    </source>
</evidence>
<dbReference type="InterPro" id="IPR004429">
    <property type="entry name" value="Isopropylmalate_DH"/>
</dbReference>
<comment type="caution">
    <text evidence="16">The sequence shown here is derived from an EMBL/GenBank/DDBJ whole genome shotgun (WGS) entry which is preliminary data.</text>
</comment>
<evidence type="ECO:0000256" key="9">
    <source>
        <dbReference type="ARBA" id="ARBA00022842"/>
    </source>
</evidence>
<dbReference type="GO" id="GO:0005829">
    <property type="term" value="C:cytosol"/>
    <property type="evidence" value="ECO:0007669"/>
    <property type="project" value="TreeGrafter"/>
</dbReference>
<name>A0A1F7UX46_9BACT</name>
<evidence type="ECO:0000256" key="13">
    <source>
        <dbReference type="ARBA" id="ARBA00023304"/>
    </source>
</evidence>
<keyword evidence="6" id="KW-0432">Leucine biosynthesis</keyword>
<feature type="domain" description="Isopropylmalate dehydrogenase-like" evidence="15">
    <location>
        <begin position="4"/>
        <end position="355"/>
    </location>
</feature>
<evidence type="ECO:0000313" key="17">
    <source>
        <dbReference type="Proteomes" id="UP000176846"/>
    </source>
</evidence>
<dbReference type="AlphaFoldDB" id="A0A1F7UX46"/>
<dbReference type="GO" id="GO:0046872">
    <property type="term" value="F:metal ion binding"/>
    <property type="evidence" value="ECO:0007669"/>
    <property type="project" value="UniProtKB-KW"/>
</dbReference>
<reference evidence="16 17" key="1">
    <citation type="journal article" date="2016" name="Nat. Commun.">
        <title>Thousands of microbial genomes shed light on interconnected biogeochemical processes in an aquifer system.</title>
        <authorList>
            <person name="Anantharaman K."/>
            <person name="Brown C.T."/>
            <person name="Hug L.A."/>
            <person name="Sharon I."/>
            <person name="Castelle C.J."/>
            <person name="Probst A.J."/>
            <person name="Thomas B.C."/>
            <person name="Singh A."/>
            <person name="Wilkins M.J."/>
            <person name="Karaoz U."/>
            <person name="Brodie E.L."/>
            <person name="Williams K.H."/>
            <person name="Hubbard S.S."/>
            <person name="Banfield J.F."/>
        </authorList>
    </citation>
    <scope>NUCLEOTIDE SEQUENCE [LARGE SCALE GENOMIC DNA]</scope>
</reference>
<dbReference type="GO" id="GO:0009098">
    <property type="term" value="P:L-leucine biosynthetic process"/>
    <property type="evidence" value="ECO:0007669"/>
    <property type="project" value="UniProtKB-KW"/>
</dbReference>
<dbReference type="FunFam" id="3.40.718.10:FF:000006">
    <property type="entry name" value="3-isopropylmalate dehydrogenase"/>
    <property type="match status" value="1"/>
</dbReference>